<dbReference type="AlphaFoldDB" id="A0AAU7QGC1"/>
<reference evidence="1" key="1">
    <citation type="submission" date="2024-06" db="EMBL/GenBank/DDBJ databases">
        <authorList>
            <person name="Coelho C."/>
            <person name="Bento M."/>
            <person name="Garcia E."/>
            <person name="Camelo A."/>
            <person name="Brandao I."/>
            <person name="Espirito Santo C."/>
            <person name="Trovao J."/>
            <person name="Verissimo A."/>
            <person name="Costa J."/>
            <person name="Tiago I."/>
        </authorList>
    </citation>
    <scope>NUCLEOTIDE SEQUENCE</scope>
    <source>
        <strain evidence="1">KWT182</strain>
    </source>
</reference>
<dbReference type="Pfam" id="PF13957">
    <property type="entry name" value="YafO_toxin"/>
    <property type="match status" value="1"/>
</dbReference>
<proteinExistence type="predicted"/>
<dbReference type="EMBL" id="CP157947">
    <property type="protein sequence ID" value="XBS71968.1"/>
    <property type="molecule type" value="Genomic_DNA"/>
</dbReference>
<name>A0AAU7QGC1_9GAMM</name>
<dbReference type="InterPro" id="IPR020353">
    <property type="entry name" value="Toxin_YafO"/>
</dbReference>
<dbReference type="NCBIfam" id="NF007377">
    <property type="entry name" value="PRK09885.1"/>
    <property type="match status" value="1"/>
</dbReference>
<evidence type="ECO:0000313" key="1">
    <source>
        <dbReference type="EMBL" id="XBS71968.1"/>
    </source>
</evidence>
<organism evidence="1">
    <name type="scientific">Acerihabitans sp. KWT182</name>
    <dbReference type="NCBI Taxonomy" id="3157919"/>
    <lineage>
        <taxon>Bacteria</taxon>
        <taxon>Pseudomonadati</taxon>
        <taxon>Pseudomonadota</taxon>
        <taxon>Gammaproteobacteria</taxon>
        <taxon>Enterobacterales</taxon>
        <taxon>Pectobacteriaceae</taxon>
        <taxon>Acerihabitans</taxon>
    </lineage>
</organism>
<sequence length="132" mass="15342">MRVFKSKLICEQISPQELADLEADFLWYKEKGVLPDTFGRDAPYDNDRTYPLIKSEQVAHIHLADGGTTFPKYLRQFKRTSDQAHLVYCQGAMNLDIYLLIIILKPDAHKRARDNNNMSKIGKMAEAFRMKY</sequence>
<gene>
    <name evidence="1" type="ORF">ABK905_20385</name>
</gene>
<protein>
    <submittedName>
        <fullName evidence="1">Type II toxin-antitoxin system YafO family toxin</fullName>
    </submittedName>
</protein>
<accession>A0AAU7QGC1</accession>